<dbReference type="AlphaFoldDB" id="A0A545U7F5"/>
<dbReference type="GO" id="GO:0030170">
    <property type="term" value="F:pyridoxal phosphate binding"/>
    <property type="evidence" value="ECO:0007669"/>
    <property type="project" value="InterPro"/>
</dbReference>
<evidence type="ECO:0000259" key="1">
    <source>
        <dbReference type="PROSITE" id="PS51340"/>
    </source>
</evidence>
<evidence type="ECO:0000313" key="3">
    <source>
        <dbReference type="Proteomes" id="UP000315439"/>
    </source>
</evidence>
<dbReference type="InterPro" id="IPR011037">
    <property type="entry name" value="Pyrv_Knase-like_insert_dom_sf"/>
</dbReference>
<gene>
    <name evidence="2" type="ORF">FLL46_19710</name>
</gene>
<dbReference type="Proteomes" id="UP000315439">
    <property type="component" value="Unassembled WGS sequence"/>
</dbReference>
<dbReference type="SUPFAM" id="SSF50800">
    <property type="entry name" value="PK beta-barrel domain-like"/>
    <property type="match status" value="1"/>
</dbReference>
<organism evidence="2 3">
    <name type="scientific">Aliikangiella coralliicola</name>
    <dbReference type="NCBI Taxonomy" id="2592383"/>
    <lineage>
        <taxon>Bacteria</taxon>
        <taxon>Pseudomonadati</taxon>
        <taxon>Pseudomonadota</taxon>
        <taxon>Gammaproteobacteria</taxon>
        <taxon>Oceanospirillales</taxon>
        <taxon>Pleioneaceae</taxon>
        <taxon>Aliikangiella</taxon>
    </lineage>
</organism>
<evidence type="ECO:0000313" key="2">
    <source>
        <dbReference type="EMBL" id="TQV85395.1"/>
    </source>
</evidence>
<dbReference type="GO" id="GO:0030151">
    <property type="term" value="F:molybdenum ion binding"/>
    <property type="evidence" value="ECO:0007669"/>
    <property type="project" value="InterPro"/>
</dbReference>
<proteinExistence type="predicted"/>
<dbReference type="InterPro" id="IPR005303">
    <property type="entry name" value="MOCOS_middle"/>
</dbReference>
<dbReference type="EMBL" id="VIKS01000012">
    <property type="protein sequence ID" value="TQV85395.1"/>
    <property type="molecule type" value="Genomic_DNA"/>
</dbReference>
<dbReference type="Pfam" id="PF03476">
    <property type="entry name" value="MOSC_N"/>
    <property type="match status" value="1"/>
</dbReference>
<dbReference type="InterPro" id="IPR005302">
    <property type="entry name" value="MoCF_Sase_C"/>
</dbReference>
<keyword evidence="3" id="KW-1185">Reference proteome</keyword>
<dbReference type="SUPFAM" id="SSF141673">
    <property type="entry name" value="MOSC N-terminal domain-like"/>
    <property type="match status" value="1"/>
</dbReference>
<reference evidence="2 3" key="1">
    <citation type="submission" date="2019-07" db="EMBL/GenBank/DDBJ databases">
        <title>Draft genome for Aliikangiella sp. M105.</title>
        <authorList>
            <person name="Wang G."/>
        </authorList>
    </citation>
    <scope>NUCLEOTIDE SEQUENCE [LARGE SCALE GENOMIC DNA]</scope>
    <source>
        <strain evidence="2 3">M105</strain>
    </source>
</reference>
<dbReference type="RefSeq" id="WP_142933072.1">
    <property type="nucleotide sequence ID" value="NZ_ML660168.1"/>
</dbReference>
<accession>A0A545U7F5</accession>
<comment type="caution">
    <text evidence="2">The sequence shown here is derived from an EMBL/GenBank/DDBJ whole genome shotgun (WGS) entry which is preliminary data.</text>
</comment>
<dbReference type="OrthoDB" id="581532at2"/>
<protein>
    <submittedName>
        <fullName evidence="2">MOSC domain-containing protein</fullName>
    </submittedName>
</protein>
<sequence length="306" mass="34559">MSLDSTTVKLARLQSEALCKMPMSSESNMPNQNLTLTDISIYPIKSTTGISIDRSHVSPWGLDYDRNLMLVDDEGVFISQRKYPRMALIKTRLIKQRLSISAPGLPEIEFELKDNTDFANSIFQPESVQVEVWKTECYGHVANETINQWFSQFLNMSVRLVHYDHQKPRVTAPEYSQPGDIVSFADGFPLLVISHASLNDLNSRLATLVSMKNFRPNIVIDGCAPYAEDDWKQIRVGEVVFDAVKRCSRCVLTTVNPTTGEKREDKEPLKTLSQYRRGPGGVYIGMNLIPRTRGIIRKGDSVELLS</sequence>
<dbReference type="PANTHER" id="PTHR14237">
    <property type="entry name" value="MOLYBDOPTERIN COFACTOR SULFURASE MOSC"/>
    <property type="match status" value="1"/>
</dbReference>
<dbReference type="PROSITE" id="PS51340">
    <property type="entry name" value="MOSC"/>
    <property type="match status" value="1"/>
</dbReference>
<dbReference type="Pfam" id="PF03473">
    <property type="entry name" value="MOSC"/>
    <property type="match status" value="1"/>
</dbReference>
<dbReference type="GO" id="GO:0003824">
    <property type="term" value="F:catalytic activity"/>
    <property type="evidence" value="ECO:0007669"/>
    <property type="project" value="InterPro"/>
</dbReference>
<feature type="domain" description="MOSC" evidence="1">
    <location>
        <begin position="158"/>
        <end position="305"/>
    </location>
</feature>
<name>A0A545U7F5_9GAMM</name>
<dbReference type="PANTHER" id="PTHR14237:SF19">
    <property type="entry name" value="MITOCHONDRIAL AMIDOXIME REDUCING COMPONENT 1"/>
    <property type="match status" value="1"/>
</dbReference>